<sequence length="358" mass="39473">MALLAVELVKRGKSVQLFSLEKAGPLCEMLESSGVRVVDGGYRSTAPPWMKVLMLVRAQFRLCVLALTWKPQVIHGFLPLTNLMAALAGRFARVRRVITSRRALGLHQERRPGWARFDRLANRLSTVITANSQAVAADVVKRDQVDPAKIECIYNGIEFLRDERADTDRAALRKSIGLSDTDIAIVSVANLIPYKGHKELIEAVARLSPDWPHIKLVLIGEDRGIGAELDALSKRLGIDEQIVRLGRREDVASLLGAMDIGVMASHEEGFSNALLEKLAAGLPVVATSVGGNPEALEGMPGCMLVSPRNANDLMRGLQHVLQQQPDHQGTNDSQYRRKRVLERFSVESMVASYERIYG</sequence>
<dbReference type="EMBL" id="CADIKF010000024">
    <property type="protein sequence ID" value="CAB3759893.1"/>
    <property type="molecule type" value="Genomic_DNA"/>
</dbReference>
<dbReference type="Proteomes" id="UP000494329">
    <property type="component" value="Unassembled WGS sequence"/>
</dbReference>
<evidence type="ECO:0000259" key="1">
    <source>
        <dbReference type="Pfam" id="PF13439"/>
    </source>
</evidence>
<evidence type="ECO:0000313" key="3">
    <source>
        <dbReference type="Proteomes" id="UP000494329"/>
    </source>
</evidence>
<name>A0A6J5E0S0_9BURK</name>
<keyword evidence="2" id="KW-0808">Transferase</keyword>
<feature type="domain" description="Glycosyltransferase subfamily 4-like N-terminal" evidence="1">
    <location>
        <begin position="4"/>
        <end position="158"/>
    </location>
</feature>
<reference evidence="2 3" key="1">
    <citation type="submission" date="2020-04" db="EMBL/GenBank/DDBJ databases">
        <authorList>
            <person name="De Canck E."/>
        </authorList>
    </citation>
    <scope>NUCLEOTIDE SEQUENCE [LARGE SCALE GENOMIC DNA]</scope>
    <source>
        <strain evidence="2 3">LMG 29739</strain>
    </source>
</reference>
<keyword evidence="3" id="KW-1185">Reference proteome</keyword>
<evidence type="ECO:0000313" key="2">
    <source>
        <dbReference type="EMBL" id="CAB3759893.1"/>
    </source>
</evidence>
<dbReference type="PANTHER" id="PTHR12526:SF623">
    <property type="entry name" value="WABG"/>
    <property type="match status" value="1"/>
</dbReference>
<proteinExistence type="predicted"/>
<dbReference type="GO" id="GO:0102710">
    <property type="term" value="F:D-inositol-3-phosphate glycosyltransferase activity"/>
    <property type="evidence" value="ECO:0007669"/>
    <property type="project" value="UniProtKB-EC"/>
</dbReference>
<dbReference type="Pfam" id="PF13439">
    <property type="entry name" value="Glyco_transf_4"/>
    <property type="match status" value="1"/>
</dbReference>
<protein>
    <submittedName>
        <fullName evidence="2">D-inositol-3-phosphate glycosyltransferase</fullName>
        <ecNumber evidence="2">2.4.1.250</ecNumber>
    </submittedName>
</protein>
<keyword evidence="2" id="KW-0328">Glycosyltransferase</keyword>
<dbReference type="Pfam" id="PF13692">
    <property type="entry name" value="Glyco_trans_1_4"/>
    <property type="match status" value="1"/>
</dbReference>
<dbReference type="PANTHER" id="PTHR12526">
    <property type="entry name" value="GLYCOSYLTRANSFERASE"/>
    <property type="match status" value="1"/>
</dbReference>
<dbReference type="Gene3D" id="3.40.50.2000">
    <property type="entry name" value="Glycogen Phosphorylase B"/>
    <property type="match status" value="2"/>
</dbReference>
<dbReference type="InterPro" id="IPR028098">
    <property type="entry name" value="Glyco_trans_4-like_N"/>
</dbReference>
<dbReference type="SUPFAM" id="SSF53756">
    <property type="entry name" value="UDP-Glycosyltransferase/glycogen phosphorylase"/>
    <property type="match status" value="1"/>
</dbReference>
<organism evidence="2 3">
    <name type="scientific">Paraburkholderia solisilvae</name>
    <dbReference type="NCBI Taxonomy" id="624376"/>
    <lineage>
        <taxon>Bacteria</taxon>
        <taxon>Pseudomonadati</taxon>
        <taxon>Pseudomonadota</taxon>
        <taxon>Betaproteobacteria</taxon>
        <taxon>Burkholderiales</taxon>
        <taxon>Burkholderiaceae</taxon>
        <taxon>Paraburkholderia</taxon>
    </lineage>
</organism>
<dbReference type="AlphaFoldDB" id="A0A6J5E0S0"/>
<dbReference type="EC" id="2.4.1.250" evidence="2"/>
<accession>A0A6J5E0S0</accession>
<gene>
    <name evidence="2" type="primary">mshA_8</name>
    <name evidence="2" type="ORF">LMG29739_03270</name>
</gene>